<dbReference type="EMBL" id="CM042020">
    <property type="protein sequence ID" value="KAI3821178.1"/>
    <property type="molecule type" value="Genomic_DNA"/>
</dbReference>
<organism evidence="1 2">
    <name type="scientific">Smallanthus sonchifolius</name>
    <dbReference type="NCBI Taxonomy" id="185202"/>
    <lineage>
        <taxon>Eukaryota</taxon>
        <taxon>Viridiplantae</taxon>
        <taxon>Streptophyta</taxon>
        <taxon>Embryophyta</taxon>
        <taxon>Tracheophyta</taxon>
        <taxon>Spermatophyta</taxon>
        <taxon>Magnoliopsida</taxon>
        <taxon>eudicotyledons</taxon>
        <taxon>Gunneridae</taxon>
        <taxon>Pentapetalae</taxon>
        <taxon>asterids</taxon>
        <taxon>campanulids</taxon>
        <taxon>Asterales</taxon>
        <taxon>Asteraceae</taxon>
        <taxon>Asteroideae</taxon>
        <taxon>Heliantheae alliance</taxon>
        <taxon>Millerieae</taxon>
        <taxon>Smallanthus</taxon>
    </lineage>
</organism>
<keyword evidence="2" id="KW-1185">Reference proteome</keyword>
<accession>A0ACB9JNF5</accession>
<reference evidence="2" key="1">
    <citation type="journal article" date="2022" name="Mol. Ecol. Resour.">
        <title>The genomes of chicory, endive, great burdock and yacon provide insights into Asteraceae palaeo-polyploidization history and plant inulin production.</title>
        <authorList>
            <person name="Fan W."/>
            <person name="Wang S."/>
            <person name="Wang H."/>
            <person name="Wang A."/>
            <person name="Jiang F."/>
            <person name="Liu H."/>
            <person name="Zhao H."/>
            <person name="Xu D."/>
            <person name="Zhang Y."/>
        </authorList>
    </citation>
    <scope>NUCLEOTIDE SEQUENCE [LARGE SCALE GENOMIC DNA]</scope>
    <source>
        <strain evidence="2">cv. Yunnan</strain>
    </source>
</reference>
<dbReference type="Proteomes" id="UP001056120">
    <property type="component" value="Linkage Group LG03"/>
</dbReference>
<evidence type="ECO:0000313" key="2">
    <source>
        <dbReference type="Proteomes" id="UP001056120"/>
    </source>
</evidence>
<reference evidence="1 2" key="2">
    <citation type="journal article" date="2022" name="Mol. Ecol. Resour.">
        <title>The genomes of chicory, endive, great burdock and yacon provide insights into Asteraceae paleo-polyploidization history and plant inulin production.</title>
        <authorList>
            <person name="Fan W."/>
            <person name="Wang S."/>
            <person name="Wang H."/>
            <person name="Wang A."/>
            <person name="Jiang F."/>
            <person name="Liu H."/>
            <person name="Zhao H."/>
            <person name="Xu D."/>
            <person name="Zhang Y."/>
        </authorList>
    </citation>
    <scope>NUCLEOTIDE SEQUENCE [LARGE SCALE GENOMIC DNA]</scope>
    <source>
        <strain evidence="2">cv. Yunnan</strain>
        <tissue evidence="1">Leaves</tissue>
    </source>
</reference>
<evidence type="ECO:0000313" key="1">
    <source>
        <dbReference type="EMBL" id="KAI3821178.1"/>
    </source>
</evidence>
<sequence length="105" mass="11984">MLPMSSNPLLYAIFVFVILGDLIEESSFCFECVSSFCRKLSVTLGMDSQLQRFIFKAQGSYLQQLWSLADKAIRSRFVGQQQTLRSAAFVLREFCSHQSLFLQSP</sequence>
<protein>
    <submittedName>
        <fullName evidence="1">Uncharacterized protein</fullName>
    </submittedName>
</protein>
<name>A0ACB9JNF5_9ASTR</name>
<gene>
    <name evidence="1" type="ORF">L1987_08737</name>
</gene>
<proteinExistence type="predicted"/>
<comment type="caution">
    <text evidence="1">The sequence shown here is derived from an EMBL/GenBank/DDBJ whole genome shotgun (WGS) entry which is preliminary data.</text>
</comment>